<dbReference type="Gene3D" id="3.40.50.720">
    <property type="entry name" value="NAD(P)-binding Rossmann-like Domain"/>
    <property type="match status" value="1"/>
</dbReference>
<dbReference type="SUPFAM" id="SSF51735">
    <property type="entry name" value="NAD(P)-binding Rossmann-fold domains"/>
    <property type="match status" value="1"/>
</dbReference>
<accession>A0A142ER07</accession>
<dbReference type="PANTHER" id="PTHR43245">
    <property type="entry name" value="BIFUNCTIONAL POLYMYXIN RESISTANCE PROTEIN ARNA"/>
    <property type="match status" value="1"/>
</dbReference>
<gene>
    <name evidence="2" type="ORF">AO498_14020</name>
</gene>
<dbReference type="RefSeq" id="WP_067548970.1">
    <property type="nucleotide sequence ID" value="NZ_CP012836.1"/>
</dbReference>
<dbReference type="InterPro" id="IPR036291">
    <property type="entry name" value="NAD(P)-bd_dom_sf"/>
</dbReference>
<proteinExistence type="predicted"/>
<dbReference type="Proteomes" id="UP000073816">
    <property type="component" value="Chromosome"/>
</dbReference>
<dbReference type="OrthoDB" id="1490291at2"/>
<dbReference type="PANTHER" id="PTHR43245:SF58">
    <property type="entry name" value="BLL5923 PROTEIN"/>
    <property type="match status" value="1"/>
</dbReference>
<feature type="domain" description="NAD-dependent epimerase/dehydratase" evidence="1">
    <location>
        <begin position="5"/>
        <end position="202"/>
    </location>
</feature>
<dbReference type="STRING" id="1727163.AO498_14020"/>
<evidence type="ECO:0000313" key="2">
    <source>
        <dbReference type="EMBL" id="AMQ57562.1"/>
    </source>
</evidence>
<dbReference type="AlphaFoldDB" id="A0A142ER07"/>
<dbReference type="KEGG" id="alm:AO498_14020"/>
<sequence>MSKQVLLTGASGFLGGYISQEFGDELITLGRGKSNQIQIDLASEIPKLPSLSKVIHAAGFAHRVPKSEIEKNQFFKVNVQGTKNLLLGIAAMPEKPKDFIFISTVAVYGLDQGIGISEEYVPQPTTPYGQSKWEAERLIADFCAEWNISLTILRLPLVAGVVKVQGNLKAMIHAIRKGFYFRIKGVNPQKSMVLASDVAKLVAEIKYRPGVYNLTDGINPSLVELEEYLANYFSSNIKTLPIQPIKWAAKFGDRMTKFPLNTYRLEKLKSSLTFDDSKAVRELNWKPNPVIGNLDLERLEK</sequence>
<reference evidence="3" key="1">
    <citation type="submission" date="2015-09" db="EMBL/GenBank/DDBJ databases">
        <title>Complete sequence of Algoriphagus sp. M8-2.</title>
        <authorList>
            <person name="Shintani M."/>
        </authorList>
    </citation>
    <scope>NUCLEOTIDE SEQUENCE [LARGE SCALE GENOMIC DNA]</scope>
    <source>
        <strain evidence="3">M8-2</strain>
    </source>
</reference>
<evidence type="ECO:0000259" key="1">
    <source>
        <dbReference type="Pfam" id="PF01370"/>
    </source>
</evidence>
<dbReference type="InterPro" id="IPR050177">
    <property type="entry name" value="Lipid_A_modif_metabolic_enz"/>
</dbReference>
<dbReference type="PATRIC" id="fig|1727163.4.peg.2942"/>
<protein>
    <recommendedName>
        <fullName evidence="1">NAD-dependent epimerase/dehydratase domain-containing protein</fullName>
    </recommendedName>
</protein>
<dbReference type="EMBL" id="CP012836">
    <property type="protein sequence ID" value="AMQ57562.1"/>
    <property type="molecule type" value="Genomic_DNA"/>
</dbReference>
<dbReference type="Pfam" id="PF01370">
    <property type="entry name" value="Epimerase"/>
    <property type="match status" value="1"/>
</dbReference>
<reference evidence="2 3" key="2">
    <citation type="journal article" date="2016" name="Genome Announc.">
        <title>Complete Genome Sequence of Algoriphagus sp. Strain M8-2, Isolated from a Brackish Lake.</title>
        <authorList>
            <person name="Muraguchi Y."/>
            <person name="Kushimoto K."/>
            <person name="Ohtsubo Y."/>
            <person name="Suzuki T."/>
            <person name="Dohra H."/>
            <person name="Kimbara K."/>
            <person name="Shintani M."/>
        </authorList>
    </citation>
    <scope>NUCLEOTIDE SEQUENCE [LARGE SCALE GENOMIC DNA]</scope>
    <source>
        <strain evidence="2 3">M8-2</strain>
    </source>
</reference>
<organism evidence="2 3">
    <name type="scientific">Algoriphagus sanaruensis</name>
    <dbReference type="NCBI Taxonomy" id="1727163"/>
    <lineage>
        <taxon>Bacteria</taxon>
        <taxon>Pseudomonadati</taxon>
        <taxon>Bacteroidota</taxon>
        <taxon>Cytophagia</taxon>
        <taxon>Cytophagales</taxon>
        <taxon>Cyclobacteriaceae</taxon>
        <taxon>Algoriphagus</taxon>
    </lineage>
</organism>
<keyword evidence="3" id="KW-1185">Reference proteome</keyword>
<dbReference type="InterPro" id="IPR001509">
    <property type="entry name" value="Epimerase_deHydtase"/>
</dbReference>
<name>A0A142ER07_9BACT</name>
<evidence type="ECO:0000313" key="3">
    <source>
        <dbReference type="Proteomes" id="UP000073816"/>
    </source>
</evidence>